<dbReference type="PANTHER" id="PTHR34825:SF2">
    <property type="entry name" value="AAA-ATPASE-LIKE DOMAIN-CONTAINING PROTEIN"/>
    <property type="match status" value="1"/>
</dbReference>
<protein>
    <submittedName>
        <fullName evidence="4">PD-(D/E)XK nuclease superfamily protein</fullName>
    </submittedName>
</protein>
<dbReference type="EMBL" id="CAADFQ010000054">
    <property type="protein sequence ID" value="VFK33829.1"/>
    <property type="molecule type" value="Genomic_DNA"/>
</dbReference>
<dbReference type="Pfam" id="PF09820">
    <property type="entry name" value="AAA-ATPase_like"/>
    <property type="match status" value="1"/>
</dbReference>
<dbReference type="EMBL" id="CAADGH010000056">
    <property type="protein sequence ID" value="VFK76422.1"/>
    <property type="molecule type" value="Genomic_DNA"/>
</dbReference>
<sequence length="604" mass="70528">MLLVRFHLYNFSDTHGPHMKKHIPYGIANYEELVAKDAYFVDKTPYIEKLEQINNPAFMRPKRFGKSLFCRMLECYYNIRQREDFPRLFGKTYIGEHPTPLQGAFIVLHLDFSIINASGNLQKLEAVFNRVGNLSLKTLVGKYNPWFRGQVAIDDTVSASENLQRILNAIEEKDLPLLYVIIDEYDNFSNHLILSHKTDQFYNLMAPDGFLKTFFKTLKEGRKQGTIANVFITGVLPMAMDEIASGFNIVTFLTLRPAFDQMVGFTQAEVNDLLDKVYADYGFDTATRGEVEGLIRNHYNGYRIASPDSETLYNPTILLFFLDQFCSSGIPPRNLTDVNVKTDLDWIKVLTGSRLEKTIAFVNQLTIHNRVRYDDVLSPLDRFNVAKFFSEEFFPISFFYLGLLTREDDFYLTPPNLNMRTIFVEYFNELHRIGATLDHADRYAEIMQRFLHDYDFPALFAGYWAHYVSQLPEAIFVQVNENFYRTTFYELCRRYLSRWFIWHVERSYPKGRSDLEFVGKYHERFAGERIVIEFKYYSNAECEKLGAKPCADSETPIVDYPLQEQDTRQIAGYVEGLRQEYPEARVSQYVVYCFGNMGFRVFSI</sequence>
<gene>
    <name evidence="2" type="ORF">BECKMB1821G_GA0114241_10523</name>
    <name evidence="4" type="ORF">BECKMB1821H_GA0114242_10563</name>
    <name evidence="3" type="ORF">BECKMB1821I_GA0114274_10543</name>
</gene>
<evidence type="ECO:0000313" key="3">
    <source>
        <dbReference type="EMBL" id="VFK33829.1"/>
    </source>
</evidence>
<organism evidence="4">
    <name type="scientific">Candidatus Kentrum sp. MB</name>
    <dbReference type="NCBI Taxonomy" id="2138164"/>
    <lineage>
        <taxon>Bacteria</taxon>
        <taxon>Pseudomonadati</taxon>
        <taxon>Pseudomonadota</taxon>
        <taxon>Gammaproteobacteria</taxon>
        <taxon>Candidatus Kentrum</taxon>
    </lineage>
</organism>
<name>A0A451BDR2_9GAMM</name>
<dbReference type="EMBL" id="CAADFO010000052">
    <property type="protein sequence ID" value="VFK29666.1"/>
    <property type="molecule type" value="Genomic_DNA"/>
</dbReference>
<evidence type="ECO:0000313" key="4">
    <source>
        <dbReference type="EMBL" id="VFK76422.1"/>
    </source>
</evidence>
<dbReference type="InterPro" id="IPR018631">
    <property type="entry name" value="AAA-ATPase-like_dom"/>
</dbReference>
<dbReference type="AlphaFoldDB" id="A0A451BDR2"/>
<evidence type="ECO:0000259" key="1">
    <source>
        <dbReference type="Pfam" id="PF09820"/>
    </source>
</evidence>
<proteinExistence type="predicted"/>
<reference evidence="4" key="1">
    <citation type="submission" date="2019-02" db="EMBL/GenBank/DDBJ databases">
        <authorList>
            <person name="Gruber-Vodicka R. H."/>
            <person name="Seah K. B. B."/>
        </authorList>
    </citation>
    <scope>NUCLEOTIDE SEQUENCE</scope>
    <source>
        <strain evidence="2">BECK_BZ197</strain>
        <strain evidence="4">BECK_BZ198</strain>
        <strain evidence="3">BECK_BZ199</strain>
    </source>
</reference>
<dbReference type="InterPro" id="IPR012547">
    <property type="entry name" value="PDDEXK_9"/>
</dbReference>
<dbReference type="PANTHER" id="PTHR34825">
    <property type="entry name" value="CONSERVED PROTEIN, WITH A WEAK D-GALACTARATE DEHYDRATASE/ALTRONATE HYDROLASE DOMAIN"/>
    <property type="match status" value="1"/>
</dbReference>
<feature type="domain" description="AAA-ATPase-like" evidence="1">
    <location>
        <begin position="24"/>
        <end position="243"/>
    </location>
</feature>
<dbReference type="Pfam" id="PF08011">
    <property type="entry name" value="PDDEXK_9"/>
    <property type="match status" value="1"/>
</dbReference>
<evidence type="ECO:0000313" key="2">
    <source>
        <dbReference type="EMBL" id="VFK29666.1"/>
    </source>
</evidence>
<accession>A0A451BDR2</accession>